<gene>
    <name evidence="1" type="ORF">F7D74_08705</name>
</gene>
<proteinExistence type="predicted"/>
<name>A0AA90V006_9BACT</name>
<sequence length="144" mass="16872">MKILFILTLCFCINSKAQCKSDYSIYENTISVLYEKLLKDKVLSKNDTLYLILDEKVNINKEQGKINKMISFKIPFLRLGESSPIYKMNPYLIYKKNRVIIKINICQITHEKDGMRIISSGTFVLYYRIKGVSYKLIKIENRGI</sequence>
<dbReference type="AlphaFoldDB" id="A0AA90V006"/>
<comment type="caution">
    <text evidence="1">The sequence shown here is derived from an EMBL/GenBank/DDBJ whole genome shotgun (WGS) entry which is preliminary data.</text>
</comment>
<organism evidence="1 2">
    <name type="scientific">Segatella copri</name>
    <dbReference type="NCBI Taxonomy" id="165179"/>
    <lineage>
        <taxon>Bacteria</taxon>
        <taxon>Pseudomonadati</taxon>
        <taxon>Bacteroidota</taxon>
        <taxon>Bacteroidia</taxon>
        <taxon>Bacteroidales</taxon>
        <taxon>Prevotellaceae</taxon>
        <taxon>Segatella</taxon>
    </lineage>
</organism>
<protein>
    <submittedName>
        <fullName evidence="1">Uncharacterized protein</fullName>
    </submittedName>
</protein>
<dbReference type="EMBL" id="VZCC01000057">
    <property type="protein sequence ID" value="MQN84052.1"/>
    <property type="molecule type" value="Genomic_DNA"/>
</dbReference>
<dbReference type="RefSeq" id="WP_153118941.1">
    <property type="nucleotide sequence ID" value="NZ_VZCC01000057.1"/>
</dbReference>
<evidence type="ECO:0000313" key="2">
    <source>
        <dbReference type="Proteomes" id="UP000421408"/>
    </source>
</evidence>
<evidence type="ECO:0000313" key="1">
    <source>
        <dbReference type="EMBL" id="MQN84052.1"/>
    </source>
</evidence>
<reference evidence="2" key="1">
    <citation type="submission" date="2019-09" db="EMBL/GenBank/DDBJ databases">
        <title>Distinct polysaccharide growth profiles of human intestinal Prevotella copri isolates.</title>
        <authorList>
            <person name="Fehlner-Peach H."/>
            <person name="Magnabosco C."/>
            <person name="Raghavan V."/>
            <person name="Scher J.U."/>
            <person name="Tett A."/>
            <person name="Cox L.M."/>
            <person name="Gottsegen C."/>
            <person name="Watters A."/>
            <person name="Wiltshire- Gordon J.D."/>
            <person name="Segata N."/>
            <person name="Bonneau R."/>
            <person name="Littman D.R."/>
        </authorList>
    </citation>
    <scope>NUCLEOTIDE SEQUENCE [LARGE SCALE GENOMIC DNA]</scope>
    <source>
        <strain evidence="2">iAA108</strain>
    </source>
</reference>
<accession>A0AA90V006</accession>
<dbReference type="Proteomes" id="UP000421408">
    <property type="component" value="Unassembled WGS sequence"/>
</dbReference>